<comment type="caution">
    <text evidence="2">The sequence shown here is derived from an EMBL/GenBank/DDBJ whole genome shotgun (WGS) entry which is preliminary data.</text>
</comment>
<dbReference type="PANTHER" id="PTHR44366:SF1">
    <property type="entry name" value="UDP-N-ACETYLGLUCOSAMINE--PEPTIDE N-ACETYLGLUCOSAMINYLTRANSFERASE 110 KDA SUBUNIT"/>
    <property type="match status" value="1"/>
</dbReference>
<evidence type="ECO:0000313" key="3">
    <source>
        <dbReference type="Proteomes" id="UP000320176"/>
    </source>
</evidence>
<accession>A0A5C6AWI5</accession>
<dbReference type="GO" id="GO:0097363">
    <property type="term" value="F:protein O-acetylglucosaminyltransferase activity"/>
    <property type="evidence" value="ECO:0007669"/>
    <property type="project" value="TreeGrafter"/>
</dbReference>
<reference evidence="2 3" key="1">
    <citation type="submission" date="2019-02" db="EMBL/GenBank/DDBJ databases">
        <title>Deep-cultivation of Planctomycetes and their phenomic and genomic characterization uncovers novel biology.</title>
        <authorList>
            <person name="Wiegand S."/>
            <person name="Jogler M."/>
            <person name="Boedeker C."/>
            <person name="Pinto D."/>
            <person name="Vollmers J."/>
            <person name="Rivas-Marin E."/>
            <person name="Kohn T."/>
            <person name="Peeters S.H."/>
            <person name="Heuer A."/>
            <person name="Rast P."/>
            <person name="Oberbeckmann S."/>
            <person name="Bunk B."/>
            <person name="Jeske O."/>
            <person name="Meyerdierks A."/>
            <person name="Storesund J.E."/>
            <person name="Kallscheuer N."/>
            <person name="Luecker S."/>
            <person name="Lage O.M."/>
            <person name="Pohl T."/>
            <person name="Merkel B.J."/>
            <person name="Hornburger P."/>
            <person name="Mueller R.-W."/>
            <person name="Bruemmer F."/>
            <person name="Labrenz M."/>
            <person name="Spormann A.M."/>
            <person name="Op Den Camp H."/>
            <person name="Overmann J."/>
            <person name="Amann R."/>
            <person name="Jetten M.S.M."/>
            <person name="Mascher T."/>
            <person name="Medema M.H."/>
            <person name="Devos D.P."/>
            <person name="Kaster A.-K."/>
            <person name="Ovreas L."/>
            <person name="Rohde M."/>
            <person name="Galperin M.Y."/>
            <person name="Jogler C."/>
        </authorList>
    </citation>
    <scope>NUCLEOTIDE SEQUENCE [LARGE SCALE GENOMIC DNA]</scope>
    <source>
        <strain evidence="2 3">Pla52n</strain>
    </source>
</reference>
<keyword evidence="1" id="KW-0802">TPR repeat</keyword>
<dbReference type="PROSITE" id="PS50005">
    <property type="entry name" value="TPR"/>
    <property type="match status" value="1"/>
</dbReference>
<dbReference type="Pfam" id="PF14559">
    <property type="entry name" value="TPR_19"/>
    <property type="match status" value="2"/>
</dbReference>
<dbReference type="SMART" id="SM00028">
    <property type="entry name" value="TPR"/>
    <property type="match status" value="6"/>
</dbReference>
<dbReference type="PANTHER" id="PTHR44366">
    <property type="entry name" value="UDP-N-ACETYLGLUCOSAMINE--PEPTIDE N-ACETYLGLUCOSAMINYLTRANSFERASE 110 KDA SUBUNIT"/>
    <property type="match status" value="1"/>
</dbReference>
<dbReference type="InterPro" id="IPR019734">
    <property type="entry name" value="TPR_rpt"/>
</dbReference>
<dbReference type="Proteomes" id="UP000320176">
    <property type="component" value="Unassembled WGS sequence"/>
</dbReference>
<evidence type="ECO:0000313" key="2">
    <source>
        <dbReference type="EMBL" id="TWU04385.1"/>
    </source>
</evidence>
<dbReference type="GO" id="GO:0006493">
    <property type="term" value="P:protein O-linked glycosylation"/>
    <property type="evidence" value="ECO:0007669"/>
    <property type="project" value="InterPro"/>
</dbReference>
<name>A0A5C6AWI5_9BACT</name>
<dbReference type="Gene3D" id="1.25.40.10">
    <property type="entry name" value="Tetratricopeptide repeat domain"/>
    <property type="match status" value="3"/>
</dbReference>
<dbReference type="OrthoDB" id="9767410at2"/>
<feature type="repeat" description="TPR" evidence="1">
    <location>
        <begin position="161"/>
        <end position="194"/>
    </location>
</feature>
<evidence type="ECO:0000256" key="1">
    <source>
        <dbReference type="PROSITE-ProRule" id="PRU00339"/>
    </source>
</evidence>
<gene>
    <name evidence="2" type="ORF">Pla52n_24250</name>
</gene>
<dbReference type="InterPro" id="IPR037919">
    <property type="entry name" value="OGT"/>
</dbReference>
<dbReference type="SUPFAM" id="SSF48452">
    <property type="entry name" value="TPR-like"/>
    <property type="match status" value="1"/>
</dbReference>
<dbReference type="InterPro" id="IPR011990">
    <property type="entry name" value="TPR-like_helical_dom_sf"/>
</dbReference>
<proteinExistence type="predicted"/>
<dbReference type="AlphaFoldDB" id="A0A5C6AWI5"/>
<keyword evidence="3" id="KW-1185">Reference proteome</keyword>
<dbReference type="EMBL" id="SJPN01000003">
    <property type="protein sequence ID" value="TWU04385.1"/>
    <property type="molecule type" value="Genomic_DNA"/>
</dbReference>
<sequence>MTFSQPLHATVKQYRQAMNRPSAPLRSIACLLFIVLTPTALTGCRAIRKIGDNGESIAARRLSREGIKAMHDGRWDVAENLFGDALEISKADDRAHRGLAEALWNRGEHDAAIVHMENAVRLSAGDPKLVARLGRMYLENGRLEDANAQCQIALSAERNSADIWALHGDCLNEHGEVDEALSAYHRALALQPNHLDVQIQTAEIYRIKKRFDRLLATLDRIELNGDGADVPARVDLLRGIAMRQLGRTQEAHENFALAAKKNPDDAEPWLHMASIETEAKNFNNARQYVAMAMERDPQLVQQSGWSRLVDSPGTMSQDIPHVADARDAVLQ</sequence>
<protein>
    <submittedName>
        <fullName evidence="2">Cellulose synthase subunit BcsC</fullName>
    </submittedName>
</protein>
<organism evidence="2 3">
    <name type="scientific">Stieleria varia</name>
    <dbReference type="NCBI Taxonomy" id="2528005"/>
    <lineage>
        <taxon>Bacteria</taxon>
        <taxon>Pseudomonadati</taxon>
        <taxon>Planctomycetota</taxon>
        <taxon>Planctomycetia</taxon>
        <taxon>Pirellulales</taxon>
        <taxon>Pirellulaceae</taxon>
        <taxon>Stieleria</taxon>
    </lineage>
</organism>